<comment type="caution">
    <text evidence="1">The sequence shown here is derived from an EMBL/GenBank/DDBJ whole genome shotgun (WGS) entry which is preliminary data.</text>
</comment>
<evidence type="ECO:0000313" key="2">
    <source>
        <dbReference type="Proteomes" id="UP000284416"/>
    </source>
</evidence>
<protein>
    <submittedName>
        <fullName evidence="1">Uncharacterized protein</fullName>
    </submittedName>
</protein>
<reference evidence="1 2" key="1">
    <citation type="journal article" date="2017" name="Int. J. Syst. Evol. Microbiol.">
        <title>Bacillus notoginsengisoli sp. nov., a novel bacterium isolated from the rhizosphere of Panax notoginseng.</title>
        <authorList>
            <person name="Zhang M.Y."/>
            <person name="Cheng J."/>
            <person name="Cai Y."/>
            <person name="Zhang T.Y."/>
            <person name="Wu Y.Y."/>
            <person name="Manikprabhu D."/>
            <person name="Li W.J."/>
            <person name="Zhang Y.X."/>
        </authorList>
    </citation>
    <scope>NUCLEOTIDE SEQUENCE [LARGE SCALE GENOMIC DNA]</scope>
    <source>
        <strain evidence="1 2">JCM 30743</strain>
    </source>
</reference>
<accession>A0A417YMN8</accession>
<keyword evidence="2" id="KW-1185">Reference proteome</keyword>
<gene>
    <name evidence="1" type="ORF">D1B31_19615</name>
</gene>
<dbReference type="AlphaFoldDB" id="A0A417YMN8"/>
<proteinExistence type="predicted"/>
<dbReference type="RefSeq" id="WP_118923596.1">
    <property type="nucleotide sequence ID" value="NZ_QWEG01000014.1"/>
</dbReference>
<evidence type="ECO:0000313" key="1">
    <source>
        <dbReference type="EMBL" id="RHW34872.1"/>
    </source>
</evidence>
<name>A0A417YMN8_9BACI</name>
<dbReference type="Proteomes" id="UP000284416">
    <property type="component" value="Unassembled WGS sequence"/>
</dbReference>
<dbReference type="EMBL" id="QWEG01000014">
    <property type="protein sequence ID" value="RHW34872.1"/>
    <property type="molecule type" value="Genomic_DNA"/>
</dbReference>
<sequence length="72" mass="7742">MLLRQSKLGEALFSSSQSCEEVTHAIAASAFRDVQLRRLGARGLKPFPSGGQAHPAGTVLSWSGLNSRLRFS</sequence>
<organism evidence="1 2">
    <name type="scientific">Neobacillus notoginsengisoli</name>
    <dbReference type="NCBI Taxonomy" id="1578198"/>
    <lineage>
        <taxon>Bacteria</taxon>
        <taxon>Bacillati</taxon>
        <taxon>Bacillota</taxon>
        <taxon>Bacilli</taxon>
        <taxon>Bacillales</taxon>
        <taxon>Bacillaceae</taxon>
        <taxon>Neobacillus</taxon>
    </lineage>
</organism>